<dbReference type="InterPro" id="IPR007484">
    <property type="entry name" value="Peptidase_M28"/>
</dbReference>
<dbReference type="GO" id="GO:0008235">
    <property type="term" value="F:metalloexopeptidase activity"/>
    <property type="evidence" value="ECO:0007669"/>
    <property type="project" value="InterPro"/>
</dbReference>
<dbReference type="AlphaFoldDB" id="A0A7X0MJP3"/>
<comment type="caution">
    <text evidence="2">The sequence shown here is derived from an EMBL/GenBank/DDBJ whole genome shotgun (WGS) entry which is preliminary data.</text>
</comment>
<dbReference type="Proteomes" id="UP000521017">
    <property type="component" value="Unassembled WGS sequence"/>
</dbReference>
<evidence type="ECO:0000313" key="2">
    <source>
        <dbReference type="EMBL" id="MBB6499835.1"/>
    </source>
</evidence>
<dbReference type="PANTHER" id="PTHR12147">
    <property type="entry name" value="METALLOPEPTIDASE M28 FAMILY MEMBER"/>
    <property type="match status" value="1"/>
</dbReference>
<feature type="domain" description="Peptidase M28" evidence="1">
    <location>
        <begin position="286"/>
        <end position="494"/>
    </location>
</feature>
<dbReference type="EMBL" id="JACHCC010000005">
    <property type="protein sequence ID" value="MBB6499835.1"/>
    <property type="molecule type" value="Genomic_DNA"/>
</dbReference>
<dbReference type="InterPro" id="IPR045175">
    <property type="entry name" value="M28_fam"/>
</dbReference>
<protein>
    <recommendedName>
        <fullName evidence="1">Peptidase M28 domain-containing protein</fullName>
    </recommendedName>
</protein>
<name>A0A7X0MJP3_9SPHI</name>
<accession>A0A7X0MJP3</accession>
<dbReference type="Gene3D" id="3.40.630.10">
    <property type="entry name" value="Zn peptidases"/>
    <property type="match status" value="2"/>
</dbReference>
<evidence type="ECO:0000259" key="1">
    <source>
        <dbReference type="Pfam" id="PF04389"/>
    </source>
</evidence>
<dbReference type="Pfam" id="PF04389">
    <property type="entry name" value="Peptidase_M28"/>
    <property type="match status" value="1"/>
</dbReference>
<evidence type="ECO:0000313" key="3">
    <source>
        <dbReference type="Proteomes" id="UP000521017"/>
    </source>
</evidence>
<dbReference type="GO" id="GO:0006508">
    <property type="term" value="P:proteolysis"/>
    <property type="evidence" value="ECO:0007669"/>
    <property type="project" value="InterPro"/>
</dbReference>
<organism evidence="2 3">
    <name type="scientific">Pedobacter cryoconitis</name>
    <dbReference type="NCBI Taxonomy" id="188932"/>
    <lineage>
        <taxon>Bacteria</taxon>
        <taxon>Pseudomonadati</taxon>
        <taxon>Bacteroidota</taxon>
        <taxon>Sphingobacteriia</taxon>
        <taxon>Sphingobacteriales</taxon>
        <taxon>Sphingobacteriaceae</taxon>
        <taxon>Pedobacter</taxon>
    </lineage>
</organism>
<reference evidence="2 3" key="1">
    <citation type="submission" date="2020-08" db="EMBL/GenBank/DDBJ databases">
        <title>Genomic Encyclopedia of Type Strains, Phase IV (KMG-V): Genome sequencing to study the core and pangenomes of soil and plant-associated prokaryotes.</title>
        <authorList>
            <person name="Whitman W."/>
        </authorList>
    </citation>
    <scope>NUCLEOTIDE SEQUENCE [LARGE SCALE GENOMIC DNA]</scope>
    <source>
        <strain evidence="2 3">M2T3</strain>
    </source>
</reference>
<dbReference type="PANTHER" id="PTHR12147:SF26">
    <property type="entry name" value="PEPTIDASE M28 DOMAIN-CONTAINING PROTEIN"/>
    <property type="match status" value="1"/>
</dbReference>
<dbReference type="SUPFAM" id="SSF53187">
    <property type="entry name" value="Zn-dependent exopeptidases"/>
    <property type="match status" value="1"/>
</dbReference>
<sequence length="515" mass="57472">MKAITCFVFYFLGLASVDAQVAYKEAVKFADDIKTENLKKNLSIIAGAEMEGRETGTPGQARAAGFIADYYKQIGLQPGNNGSYFQYYPLIKDSVAESTLQINGKAFKYGEDYTLPASINSNGTIQSDLEVVWGGYGISDSAYNDLKDVVAKGKALLVLTGEPQMEDKTYLFTHTKRPSRWSSLSAGVKLKAQAAAKLEAKVLFIIDTNFIWKNKFISPIRLVPDAKDSISMNVYIISKEMAKVIAGSNYDRLVGSAGKIHPAGFHALISLFTSQQVSHKNIQASNVMAYLPGTDRKDELLIISAHYDHLGVRNGKIFYGADDNGSGTVAVLEMAREFAAAKAAGHGPRRSVLFMNVSGEEEGLWGSDYYTTHPVYPLVNTIADLNTDMIGRIDPLHENDPNYLYIIGDDKLSSVLRLVNEGNNKAYVNLNLDYKYNAPNDAEKIYYRSDHYNFAKNRIPIIFFFDGIHADYHQPSDTADKINYELMAKRMKLVFYDAWSITNRYERLPVDRNEK</sequence>
<gene>
    <name evidence="2" type="ORF">HDF25_001979</name>
</gene>
<proteinExistence type="predicted"/>